<dbReference type="Proteomes" id="UP000193642">
    <property type="component" value="Unassembled WGS sequence"/>
</dbReference>
<organism evidence="3 4">
    <name type="scientific">Rhizoclosmatium globosum</name>
    <dbReference type="NCBI Taxonomy" id="329046"/>
    <lineage>
        <taxon>Eukaryota</taxon>
        <taxon>Fungi</taxon>
        <taxon>Fungi incertae sedis</taxon>
        <taxon>Chytridiomycota</taxon>
        <taxon>Chytridiomycota incertae sedis</taxon>
        <taxon>Chytridiomycetes</taxon>
        <taxon>Chytridiales</taxon>
        <taxon>Chytriomycetaceae</taxon>
        <taxon>Rhizoclosmatium</taxon>
    </lineage>
</organism>
<keyword evidence="2" id="KW-0812">Transmembrane</keyword>
<feature type="transmembrane region" description="Helical" evidence="2">
    <location>
        <begin position="157"/>
        <end position="174"/>
    </location>
</feature>
<evidence type="ECO:0000313" key="3">
    <source>
        <dbReference type="EMBL" id="ORY38112.1"/>
    </source>
</evidence>
<proteinExistence type="predicted"/>
<comment type="caution">
    <text evidence="3">The sequence shown here is derived from an EMBL/GenBank/DDBJ whole genome shotgun (WGS) entry which is preliminary data.</text>
</comment>
<evidence type="ECO:0000256" key="1">
    <source>
        <dbReference type="SAM" id="MobiDB-lite"/>
    </source>
</evidence>
<dbReference type="OrthoDB" id="370884at2759"/>
<reference evidence="3 4" key="1">
    <citation type="submission" date="2016-07" db="EMBL/GenBank/DDBJ databases">
        <title>Pervasive Adenine N6-methylation of Active Genes in Fungi.</title>
        <authorList>
            <consortium name="DOE Joint Genome Institute"/>
            <person name="Mondo S.J."/>
            <person name="Dannebaum R.O."/>
            <person name="Kuo R.C."/>
            <person name="Labutti K."/>
            <person name="Haridas S."/>
            <person name="Kuo A."/>
            <person name="Salamov A."/>
            <person name="Ahrendt S.R."/>
            <person name="Lipzen A."/>
            <person name="Sullivan W."/>
            <person name="Andreopoulos W.B."/>
            <person name="Clum A."/>
            <person name="Lindquist E."/>
            <person name="Daum C."/>
            <person name="Ramamoorthy G.K."/>
            <person name="Gryganskyi A."/>
            <person name="Culley D."/>
            <person name="Magnuson J.K."/>
            <person name="James T.Y."/>
            <person name="O'Malley M.A."/>
            <person name="Stajich J.E."/>
            <person name="Spatafora J.W."/>
            <person name="Visel A."/>
            <person name="Grigoriev I.V."/>
        </authorList>
    </citation>
    <scope>NUCLEOTIDE SEQUENCE [LARGE SCALE GENOMIC DNA]</scope>
    <source>
        <strain evidence="3 4">JEL800</strain>
    </source>
</reference>
<accession>A0A1Y2BTM8</accession>
<evidence type="ECO:0000313" key="4">
    <source>
        <dbReference type="Proteomes" id="UP000193642"/>
    </source>
</evidence>
<feature type="region of interest" description="Disordered" evidence="1">
    <location>
        <begin position="54"/>
        <end position="85"/>
    </location>
</feature>
<dbReference type="AlphaFoldDB" id="A0A1Y2BTM8"/>
<name>A0A1Y2BTM8_9FUNG</name>
<keyword evidence="4" id="KW-1185">Reference proteome</keyword>
<dbReference type="STRING" id="329046.A0A1Y2BTM8"/>
<gene>
    <name evidence="3" type="ORF">BCR33DRAFT_431902</name>
</gene>
<protein>
    <submittedName>
        <fullName evidence="3">Uncharacterized protein</fullName>
    </submittedName>
</protein>
<keyword evidence="2" id="KW-0472">Membrane</keyword>
<feature type="compositionally biased region" description="Low complexity" evidence="1">
    <location>
        <begin position="30"/>
        <end position="41"/>
    </location>
</feature>
<feature type="region of interest" description="Disordered" evidence="1">
    <location>
        <begin position="1"/>
        <end position="41"/>
    </location>
</feature>
<dbReference type="EMBL" id="MCGO01000045">
    <property type="protein sequence ID" value="ORY38112.1"/>
    <property type="molecule type" value="Genomic_DNA"/>
</dbReference>
<feature type="transmembrane region" description="Helical" evidence="2">
    <location>
        <begin position="194"/>
        <end position="212"/>
    </location>
</feature>
<keyword evidence="2" id="KW-1133">Transmembrane helix</keyword>
<evidence type="ECO:0000256" key="2">
    <source>
        <dbReference type="SAM" id="Phobius"/>
    </source>
</evidence>
<feature type="compositionally biased region" description="Low complexity" evidence="1">
    <location>
        <begin position="54"/>
        <end position="73"/>
    </location>
</feature>
<sequence>MASAATRRQLGPPTGSSHHKHINRLSSLPQQQQTTQSQSTTSDAILIEDDTAHNNNNANRASFFSSPHPSLLPRRTHNSLYGIPSMDRRGAVDSGTLKSTLTRLDRIPTIKRAKPMLRSPSADPPAARLGATRVTLPRNPDPVQEEKEKNARKFPNIWAMFAKLLTCCFIPPILRFMGKKNPVAQQAWREKVALCFIIFIMCGMVGFLTFGLERTFCPPPSELTVPYFNTTATEKFKLSNDLYGHVIIRGYAYDYANVSRILFSETGMDISGNNYTSLDLSKVFTAPSYCKQYPTLQWNCGVIAADSNTNHQSLPTCPSLSLLDGLPRKRVTFSWDDILSSNSTLKVFNTTS</sequence>